<evidence type="ECO:0000313" key="2">
    <source>
        <dbReference type="EMBL" id="CAB9521459.1"/>
    </source>
</evidence>
<feature type="region of interest" description="Disordered" evidence="1">
    <location>
        <begin position="101"/>
        <end position="171"/>
    </location>
</feature>
<reference evidence="2" key="1">
    <citation type="submission" date="2020-06" db="EMBL/GenBank/DDBJ databases">
        <authorList>
            <consortium name="Plant Systems Biology data submission"/>
        </authorList>
    </citation>
    <scope>NUCLEOTIDE SEQUENCE</scope>
    <source>
        <strain evidence="2">D6</strain>
    </source>
</reference>
<evidence type="ECO:0000256" key="1">
    <source>
        <dbReference type="SAM" id="MobiDB-lite"/>
    </source>
</evidence>
<name>A0A9N8ELX8_9STRA</name>
<dbReference type="AlphaFoldDB" id="A0A9N8ELX8"/>
<organism evidence="2 3">
    <name type="scientific">Seminavis robusta</name>
    <dbReference type="NCBI Taxonomy" id="568900"/>
    <lineage>
        <taxon>Eukaryota</taxon>
        <taxon>Sar</taxon>
        <taxon>Stramenopiles</taxon>
        <taxon>Ochrophyta</taxon>
        <taxon>Bacillariophyta</taxon>
        <taxon>Bacillariophyceae</taxon>
        <taxon>Bacillariophycidae</taxon>
        <taxon>Naviculales</taxon>
        <taxon>Naviculaceae</taxon>
        <taxon>Seminavis</taxon>
    </lineage>
</organism>
<dbReference type="Proteomes" id="UP001153069">
    <property type="component" value="Unassembled WGS sequence"/>
</dbReference>
<evidence type="ECO:0000313" key="3">
    <source>
        <dbReference type="Proteomes" id="UP001153069"/>
    </source>
</evidence>
<sequence length="439" mass="48199">MAKKKNFQPNGSHSEHFARFFIFKAQEAKGLGISALEADYSWETYLNENEVQVQACAQDHPGPDDDTTKKVRSNFHRQATRFKTWLVSGAGYPASFQRDSGLTDSGLAGSCANNPQQPGDLGEDDPEGAAKEPNPDPDIPFAGPPDAEEPEPPKKPAKKQPKTKTEEDLHGAFENLDLDLTETDMKLKMFSLEEVKIRGGVVKMCNILGVQIRVPPGAVLSTLHIQPSYQDPNQVNVECDIAPELSKGSSLCKQRWKDQNVDLAARIATQIDDVCWMDTAAGVDYEKEDVTVSWPDGRKSELVALDPWALGLRERPVRDHQSLYEIDHIASTGSGATVAPSYVVTVFFKEDKPHQFRGKSGGLHIDGSWDECDDDDYHDFDNFGGGGGRAKKPRTTPKKGGDDDVNMDGGKPSTPKKRAATPKKPPASSYFGFMSFLFG</sequence>
<dbReference type="EMBL" id="CAICTM010001195">
    <property type="protein sequence ID" value="CAB9521459.1"/>
    <property type="molecule type" value="Genomic_DNA"/>
</dbReference>
<proteinExistence type="predicted"/>
<comment type="caution">
    <text evidence="2">The sequence shown here is derived from an EMBL/GenBank/DDBJ whole genome shotgun (WGS) entry which is preliminary data.</text>
</comment>
<keyword evidence="3" id="KW-1185">Reference proteome</keyword>
<gene>
    <name evidence="2" type="ORF">SEMRO_1197_G251510.1</name>
</gene>
<feature type="region of interest" description="Disordered" evidence="1">
    <location>
        <begin position="381"/>
        <end position="428"/>
    </location>
</feature>
<protein>
    <submittedName>
        <fullName evidence="2">Uncharacterized protein</fullName>
    </submittedName>
</protein>
<accession>A0A9N8ELX8</accession>